<dbReference type="AlphaFoldDB" id="A0A552F478"/>
<dbReference type="SUPFAM" id="SSF74650">
    <property type="entry name" value="Galactose mutarotase-like"/>
    <property type="match status" value="1"/>
</dbReference>
<proteinExistence type="predicted"/>
<protein>
    <submittedName>
        <fullName evidence="1">Aldose 1-epimerase</fullName>
    </submittedName>
</protein>
<reference evidence="1 2" key="1">
    <citation type="submission" date="2019-01" db="EMBL/GenBank/DDBJ databases">
        <title>Coherence of Microcystis species and biogeography revealed through population genomics.</title>
        <authorList>
            <person name="Perez-Carrascal O.M."/>
            <person name="Terrat Y."/>
            <person name="Giani A."/>
            <person name="Fortin N."/>
            <person name="Tromas N."/>
            <person name="Shapiro B.J."/>
        </authorList>
    </citation>
    <scope>NUCLEOTIDE SEQUENCE [LARGE SCALE GENOMIC DNA]</scope>
    <source>
        <strain evidence="1">Ma_MB_S_20031200_S102</strain>
    </source>
</reference>
<comment type="caution">
    <text evidence="1">The sequence shown here is derived from an EMBL/GenBank/DDBJ whole genome shotgun (WGS) entry which is preliminary data.</text>
</comment>
<dbReference type="GO" id="GO:0005975">
    <property type="term" value="P:carbohydrate metabolic process"/>
    <property type="evidence" value="ECO:0007669"/>
    <property type="project" value="InterPro"/>
</dbReference>
<sequence length="355" mass="40432">MYTYGRKQGCRLSLDYTYKGMRVAFLENELIRVGVLLDKGADIFEFTYKPHDIDFLWQSPIPMRSPFVATSALAEGNFHDYYYGGWQEVLPSAGWASEAYKSSHQGLHGEVSLLPFESSIIEDSSEQIVLKTHVRLYRSPLRLERYLTLKRGQAALFLRERLENDAPVDFAIMWGHHPALGEPFLDDSCWVQTPASKIEVMDFHPNGLWETSVEFDYPFAKNRRTGQLENIAQVRSSAIKSVDVVFLKELSEGWYSITNQRQKVGFGMAWDPLLFKYLWMWQNYGGNDDYPWYGRAYTCALEPFTSYPPGGVATAIKNGSALILQPSQVIETDLVAVAYDGEGVKRVGRDGQVEQ</sequence>
<accession>A0A552F478</accession>
<dbReference type="InterPro" id="IPR027839">
    <property type="entry name" value="DUF4432"/>
</dbReference>
<dbReference type="EMBL" id="SFBI01000035">
    <property type="protein sequence ID" value="TRU41517.1"/>
    <property type="molecule type" value="Genomic_DNA"/>
</dbReference>
<dbReference type="Proteomes" id="UP000317708">
    <property type="component" value="Unassembled WGS sequence"/>
</dbReference>
<evidence type="ECO:0000313" key="2">
    <source>
        <dbReference type="Proteomes" id="UP000317708"/>
    </source>
</evidence>
<dbReference type="Gene3D" id="2.70.98.10">
    <property type="match status" value="1"/>
</dbReference>
<gene>
    <name evidence="1" type="ORF">EWV92_03145</name>
</gene>
<organism evidence="1 2">
    <name type="scientific">Microcystis aeruginosa Ma_MB_S_20031200_S102</name>
    <dbReference type="NCBI Taxonomy" id="2486254"/>
    <lineage>
        <taxon>Bacteria</taxon>
        <taxon>Bacillati</taxon>
        <taxon>Cyanobacteriota</taxon>
        <taxon>Cyanophyceae</taxon>
        <taxon>Oscillatoriophycideae</taxon>
        <taxon>Chroococcales</taxon>
        <taxon>Microcystaceae</taxon>
        <taxon>Microcystis</taxon>
    </lineage>
</organism>
<dbReference type="GO" id="GO:0003824">
    <property type="term" value="F:catalytic activity"/>
    <property type="evidence" value="ECO:0007669"/>
    <property type="project" value="InterPro"/>
</dbReference>
<name>A0A552F478_MICAE</name>
<dbReference type="CDD" id="cd01081">
    <property type="entry name" value="Aldose_epim"/>
    <property type="match status" value="1"/>
</dbReference>
<evidence type="ECO:0000313" key="1">
    <source>
        <dbReference type="EMBL" id="TRU41517.1"/>
    </source>
</evidence>
<dbReference type="InterPro" id="IPR014718">
    <property type="entry name" value="GH-type_carb-bd"/>
</dbReference>
<dbReference type="InterPro" id="IPR011013">
    <property type="entry name" value="Gal_mutarotase_sf_dom"/>
</dbReference>
<dbReference type="GO" id="GO:0030246">
    <property type="term" value="F:carbohydrate binding"/>
    <property type="evidence" value="ECO:0007669"/>
    <property type="project" value="InterPro"/>
</dbReference>
<dbReference type="Pfam" id="PF14486">
    <property type="entry name" value="DUF4432"/>
    <property type="match status" value="1"/>
</dbReference>